<feature type="domain" description="Transcriptional repressor PaaX-like central Cas2-like" evidence="4">
    <location>
        <begin position="161"/>
        <end position="233"/>
    </location>
</feature>
<proteinExistence type="predicted"/>
<organism evidence="5">
    <name type="scientific">Pseudomonas putida</name>
    <name type="common">Arthrobacter siderocapsulatus</name>
    <dbReference type="NCBI Taxonomy" id="303"/>
    <lineage>
        <taxon>Bacteria</taxon>
        <taxon>Pseudomonadati</taxon>
        <taxon>Pseudomonadota</taxon>
        <taxon>Gammaproteobacteria</taxon>
        <taxon>Pseudomonadales</taxon>
        <taxon>Pseudomonadaceae</taxon>
        <taxon>Pseudomonas</taxon>
    </lineage>
</organism>
<dbReference type="InterPro" id="IPR011965">
    <property type="entry name" value="PaaX_trns_reg"/>
</dbReference>
<dbReference type="InterPro" id="IPR048846">
    <property type="entry name" value="PaaX-like_central"/>
</dbReference>
<reference evidence="5" key="1">
    <citation type="submission" date="2009-08" db="EMBL/GenBank/DDBJ databases">
        <title>Global regulation of food supply by Pseudomonas putida DOT-T1E.</title>
        <authorList>
            <person name="Daniels C."/>
            <person name="Godoy P."/>
            <person name="Duque E."/>
            <person name="Molina-Henares M.A."/>
            <person name="de la Torre J."/>
            <person name="Del Arco J.M."/>
            <person name="Herrera C."/>
            <person name="Segura A."/>
            <person name="Guazzaroni M.E."/>
            <person name="Ferrer M."/>
            <person name="Ramos J.L."/>
        </authorList>
    </citation>
    <scope>NUCLEOTIDE SEQUENCE</scope>
    <source>
        <strain evidence="5">DOT-T1E</strain>
    </source>
</reference>
<evidence type="ECO:0000256" key="1">
    <source>
        <dbReference type="SAM" id="MobiDB-lite"/>
    </source>
</evidence>
<dbReference type="InterPro" id="IPR012906">
    <property type="entry name" value="PaaX-like_N"/>
</dbReference>
<dbReference type="InterPro" id="IPR013225">
    <property type="entry name" value="PaaX_C"/>
</dbReference>
<dbReference type="EMBL" id="GQ848197">
    <property type="protein sequence ID" value="ADI95324.1"/>
    <property type="molecule type" value="Genomic_DNA"/>
</dbReference>
<dbReference type="PANTHER" id="PTHR30319">
    <property type="entry name" value="PHENYLACETIC ACID REGULATOR-RELATED TRANSCRIPTIONAL REPRESSOR"/>
    <property type="match status" value="1"/>
</dbReference>
<evidence type="ECO:0000259" key="3">
    <source>
        <dbReference type="Pfam" id="PF08223"/>
    </source>
</evidence>
<dbReference type="GO" id="GO:0006351">
    <property type="term" value="P:DNA-templated transcription"/>
    <property type="evidence" value="ECO:0007669"/>
    <property type="project" value="InterPro"/>
</dbReference>
<dbReference type="SUPFAM" id="SSF46785">
    <property type="entry name" value="Winged helix' DNA-binding domain"/>
    <property type="match status" value="1"/>
</dbReference>
<protein>
    <submittedName>
        <fullName evidence="5">PaaX</fullName>
    </submittedName>
</protein>
<feature type="compositionally biased region" description="Low complexity" evidence="1">
    <location>
        <begin position="1"/>
        <end position="13"/>
    </location>
</feature>
<dbReference type="Gene3D" id="1.20.58.1460">
    <property type="match status" value="1"/>
</dbReference>
<dbReference type="Gene3D" id="3.30.70.2650">
    <property type="match status" value="1"/>
</dbReference>
<dbReference type="Gene3D" id="1.10.10.10">
    <property type="entry name" value="Winged helix-like DNA-binding domain superfamily/Winged helix DNA-binding domain"/>
    <property type="match status" value="1"/>
</dbReference>
<dbReference type="InterPro" id="IPR036388">
    <property type="entry name" value="WH-like_DNA-bd_sf"/>
</dbReference>
<dbReference type="NCBIfam" id="TIGR02277">
    <property type="entry name" value="PaaX_trns_reg"/>
    <property type="match status" value="1"/>
</dbReference>
<sequence>MPAAGRGRAGTPAHGRHRGQAQGPGERMSLAATRNGQAAHRTGIVGALSAHSSPMSTLAPLNHLITRFQEQTPIRASSLIITLYGDAIEPHGGTVWLGSLINLLEPIGINERLIRTSIFRLTKEGWLTAEKVGRRSHYSLTGTGRRRFEKAFKRVYSPSQPAWDGAWTLVLLSQLEAGKRKAVREELEWQGFGVMAPNLLGCPRADRADLVATLRDLEAGDDSIVFDTHTQEVLASKAMRAQVRESWRIDELGQQYSEFIQLFRPLWQGLKEQPLLDAQDCFLARTLLIHEYRRLLLRDPQLPDELLPGDWEGRAARQLCRNLYRLVFAKAEEWLNAALETADGPLPDVSESFYKRFGGLA</sequence>
<evidence type="ECO:0000259" key="4">
    <source>
        <dbReference type="Pfam" id="PF20803"/>
    </source>
</evidence>
<dbReference type="Pfam" id="PF20803">
    <property type="entry name" value="PaaX_M"/>
    <property type="match status" value="1"/>
</dbReference>
<accession>E0X6Z0</accession>
<feature type="domain" description="Transcriptional repressor PaaX-like C-terminal" evidence="3">
    <location>
        <begin position="247"/>
        <end position="336"/>
    </location>
</feature>
<feature type="region of interest" description="Disordered" evidence="1">
    <location>
        <begin position="1"/>
        <end position="36"/>
    </location>
</feature>
<dbReference type="PANTHER" id="PTHR30319:SF1">
    <property type="entry name" value="TRANSCRIPTIONAL REPRESSOR PAAX"/>
    <property type="match status" value="1"/>
</dbReference>
<evidence type="ECO:0000313" key="5">
    <source>
        <dbReference type="EMBL" id="ADI95324.1"/>
    </source>
</evidence>
<dbReference type="PIRSF" id="PIRSF020623">
    <property type="entry name" value="PaaX"/>
    <property type="match status" value="1"/>
</dbReference>
<dbReference type="Pfam" id="PF07848">
    <property type="entry name" value="PaaX"/>
    <property type="match status" value="1"/>
</dbReference>
<dbReference type="InterPro" id="IPR036390">
    <property type="entry name" value="WH_DNA-bd_sf"/>
</dbReference>
<dbReference type="Pfam" id="PF08223">
    <property type="entry name" value="PaaX_C"/>
    <property type="match status" value="1"/>
</dbReference>
<evidence type="ECO:0000259" key="2">
    <source>
        <dbReference type="Pfam" id="PF07848"/>
    </source>
</evidence>
<dbReference type="AlphaFoldDB" id="E0X6Z0"/>
<feature type="domain" description="Transcriptional repressor PaaX-like N-terminal" evidence="2">
    <location>
        <begin position="75"/>
        <end position="143"/>
    </location>
</feature>
<name>E0X6Z0_PSEPU</name>